<feature type="domain" description="Glycosyltransferase 2-like" evidence="1">
    <location>
        <begin position="3"/>
        <end position="140"/>
    </location>
</feature>
<dbReference type="InterPro" id="IPR001173">
    <property type="entry name" value="Glyco_trans_2-like"/>
</dbReference>
<dbReference type="EMBL" id="JAODOP010000004">
    <property type="protein sequence ID" value="MEF3835062.1"/>
    <property type="molecule type" value="Genomic_DNA"/>
</dbReference>
<dbReference type="RefSeq" id="WP_303307364.1">
    <property type="nucleotide sequence ID" value="NZ_JAODOP010000004.1"/>
</dbReference>
<name>A0ABU7XYW1_9FLAO</name>
<evidence type="ECO:0000259" key="1">
    <source>
        <dbReference type="Pfam" id="PF00535"/>
    </source>
</evidence>
<accession>A0ABU7XYW1</accession>
<evidence type="ECO:0000313" key="3">
    <source>
        <dbReference type="Proteomes" id="UP001337305"/>
    </source>
</evidence>
<dbReference type="CDD" id="cd00761">
    <property type="entry name" value="Glyco_tranf_GTA_type"/>
    <property type="match status" value="1"/>
</dbReference>
<keyword evidence="3" id="KW-1185">Reference proteome</keyword>
<gene>
    <name evidence="2" type="ORF">N1F79_18160</name>
</gene>
<sequence>MLSILIPVYNYDITNLIYEIHEQATLAKIEFEIICLDDKSNEDILKANLVVNELDNVLYKTSERNNGIAITRQHLCDSAKYDWILLIDADTELKDKTFIPNYLDVINSGFNVIFGGISYKNNKPDKKSLLRWKYGKQFEEVTAKKRNRRPYKRTSAANILIKKKLYQRFSLDSIGNSYGMDIFFGPQLKLNNIPVLHINNGVYHLGLEKSATYIKKTQRAVETLLNLHYQKKIKLHENGLLKSFLFFKKIKLNFIFSLWYKLFKNLMTLNLLSSNPSTKTLQAYKISYMCFFDLSNSTD</sequence>
<reference evidence="2 3" key="1">
    <citation type="submission" date="2022-09" db="EMBL/GenBank/DDBJ databases">
        <title>Genome sequencing of Flavivirga sp. MEBiC05379.</title>
        <authorList>
            <person name="Oh H.-M."/>
            <person name="Kwon K.K."/>
            <person name="Park M.J."/>
            <person name="Yang S.-H."/>
        </authorList>
    </citation>
    <scope>NUCLEOTIDE SEQUENCE [LARGE SCALE GENOMIC DNA]</scope>
    <source>
        <strain evidence="2 3">MEBiC05379</strain>
    </source>
</reference>
<organism evidence="2 3">
    <name type="scientific">Flavivirga spongiicola</name>
    <dbReference type="NCBI Taxonomy" id="421621"/>
    <lineage>
        <taxon>Bacteria</taxon>
        <taxon>Pseudomonadati</taxon>
        <taxon>Bacteroidota</taxon>
        <taxon>Flavobacteriia</taxon>
        <taxon>Flavobacteriales</taxon>
        <taxon>Flavobacteriaceae</taxon>
        <taxon>Flavivirga</taxon>
    </lineage>
</organism>
<comment type="caution">
    <text evidence="2">The sequence shown here is derived from an EMBL/GenBank/DDBJ whole genome shotgun (WGS) entry which is preliminary data.</text>
</comment>
<dbReference type="Pfam" id="PF00535">
    <property type="entry name" value="Glycos_transf_2"/>
    <property type="match status" value="1"/>
</dbReference>
<proteinExistence type="predicted"/>
<dbReference type="Proteomes" id="UP001337305">
    <property type="component" value="Unassembled WGS sequence"/>
</dbReference>
<dbReference type="InterPro" id="IPR029044">
    <property type="entry name" value="Nucleotide-diphossugar_trans"/>
</dbReference>
<protein>
    <submittedName>
        <fullName evidence="2">Glycosyltransferase family 2 protein</fullName>
    </submittedName>
</protein>
<dbReference type="SUPFAM" id="SSF53448">
    <property type="entry name" value="Nucleotide-diphospho-sugar transferases"/>
    <property type="match status" value="1"/>
</dbReference>
<evidence type="ECO:0000313" key="2">
    <source>
        <dbReference type="EMBL" id="MEF3835062.1"/>
    </source>
</evidence>
<dbReference type="Gene3D" id="3.90.550.10">
    <property type="entry name" value="Spore Coat Polysaccharide Biosynthesis Protein SpsA, Chain A"/>
    <property type="match status" value="1"/>
</dbReference>